<dbReference type="AlphaFoldDB" id="A0A4Z0W9F8"/>
<keyword evidence="8" id="KW-1185">Reference proteome</keyword>
<evidence type="ECO:0000256" key="5">
    <source>
        <dbReference type="ARBA" id="ARBA00037066"/>
    </source>
</evidence>
<evidence type="ECO:0000256" key="1">
    <source>
        <dbReference type="ARBA" id="ARBA00022448"/>
    </source>
</evidence>
<evidence type="ECO:0000256" key="4">
    <source>
        <dbReference type="ARBA" id="ARBA00022967"/>
    </source>
</evidence>
<reference evidence="7 8" key="1">
    <citation type="submission" date="2019-04" db="EMBL/GenBank/DDBJ databases">
        <title>Natronospirillum operosus gen. nov., sp. nov., a haloalkaliphilic satellite isolated from decaying biomass of laboratory culture of cyanobacterium Geitlerinema sp. and proposal of Natronospirillaceae fam. nov. and Saccharospirillaceae fam. nov.</title>
        <authorList>
            <person name="Kevbrin V."/>
            <person name="Boltyanskaya Y."/>
            <person name="Koziaeva V."/>
            <person name="Grouzdev D.S."/>
            <person name="Park M."/>
            <person name="Cho J."/>
        </authorList>
    </citation>
    <scope>NUCLEOTIDE SEQUENCE [LARGE SCALE GENOMIC DNA]</scope>
    <source>
        <strain evidence="7 8">G-116</strain>
    </source>
</reference>
<keyword evidence="1" id="KW-0813">Transport</keyword>
<dbReference type="CDD" id="cd03214">
    <property type="entry name" value="ABC_Iron-Siderophores_B12_Hemin"/>
    <property type="match status" value="1"/>
</dbReference>
<dbReference type="GO" id="GO:0016887">
    <property type="term" value="F:ATP hydrolysis activity"/>
    <property type="evidence" value="ECO:0007669"/>
    <property type="project" value="InterPro"/>
</dbReference>
<proteinExistence type="predicted"/>
<dbReference type="InterPro" id="IPR003593">
    <property type="entry name" value="AAA+_ATPase"/>
</dbReference>
<dbReference type="InterPro" id="IPR003439">
    <property type="entry name" value="ABC_transporter-like_ATP-bd"/>
</dbReference>
<evidence type="ECO:0000313" key="8">
    <source>
        <dbReference type="Proteomes" id="UP000297475"/>
    </source>
</evidence>
<dbReference type="InterPro" id="IPR017871">
    <property type="entry name" value="ABC_transporter-like_CS"/>
</dbReference>
<dbReference type="PROSITE" id="PS50893">
    <property type="entry name" value="ABC_TRANSPORTER_2"/>
    <property type="match status" value="1"/>
</dbReference>
<gene>
    <name evidence="7" type="ORF">E4656_17910</name>
</gene>
<sequence length="272" mass="29787">MLRAQNLTVRIGATTLLADVSCTLRPGELVAVLGCNGAGKSTLLGAVCGDLRFQGGSVHLNERALRDYRMVDLARIRAVMPQSVQLGFPFQAHEVVALGRMPFNEPRARTREAVRQCMALTETAHLQTQVYPTLSGGEKQRVQLARVLSQLWPFAPDQRQYLFLDEATASLDPLHQQQVFSLARQLATRGLGVMAVVHDINLASQFADRVLVLRQGRLLAEGTPQAILTPELIAEAFSGLRVQCTPDALTGQPWVLPLRDQPLPRLGEALAD</sequence>
<dbReference type="PANTHER" id="PTHR42794:SF1">
    <property type="entry name" value="HEMIN IMPORT ATP-BINDING PROTEIN HMUV"/>
    <property type="match status" value="1"/>
</dbReference>
<comment type="function">
    <text evidence="5">Part of the ABC transporter complex HmuTUV involved in hemin import. Responsible for energy coupling to the transport system.</text>
</comment>
<dbReference type="SMART" id="SM00382">
    <property type="entry name" value="AAA"/>
    <property type="match status" value="1"/>
</dbReference>
<dbReference type="OrthoDB" id="9806726at2"/>
<dbReference type="InterPro" id="IPR027417">
    <property type="entry name" value="P-loop_NTPase"/>
</dbReference>
<comment type="caution">
    <text evidence="7">The sequence shown here is derived from an EMBL/GenBank/DDBJ whole genome shotgun (WGS) entry which is preliminary data.</text>
</comment>
<dbReference type="PANTHER" id="PTHR42794">
    <property type="entry name" value="HEMIN IMPORT ATP-BINDING PROTEIN HMUV"/>
    <property type="match status" value="1"/>
</dbReference>
<dbReference type="RefSeq" id="WP_135484693.1">
    <property type="nucleotide sequence ID" value="NZ_SRMF01000012.1"/>
</dbReference>
<keyword evidence="3 7" id="KW-0067">ATP-binding</keyword>
<dbReference type="SUPFAM" id="SSF52540">
    <property type="entry name" value="P-loop containing nucleoside triphosphate hydrolases"/>
    <property type="match status" value="1"/>
</dbReference>
<evidence type="ECO:0000313" key="7">
    <source>
        <dbReference type="EMBL" id="TGG90605.1"/>
    </source>
</evidence>
<dbReference type="GO" id="GO:0005524">
    <property type="term" value="F:ATP binding"/>
    <property type="evidence" value="ECO:0007669"/>
    <property type="project" value="UniProtKB-KW"/>
</dbReference>
<accession>A0A4Z0W9F8</accession>
<evidence type="ECO:0000259" key="6">
    <source>
        <dbReference type="PROSITE" id="PS50893"/>
    </source>
</evidence>
<dbReference type="EMBL" id="SRMF01000012">
    <property type="protein sequence ID" value="TGG90605.1"/>
    <property type="molecule type" value="Genomic_DNA"/>
</dbReference>
<dbReference type="Gene3D" id="3.40.50.300">
    <property type="entry name" value="P-loop containing nucleotide triphosphate hydrolases"/>
    <property type="match status" value="1"/>
</dbReference>
<organism evidence="7 8">
    <name type="scientific">Natronospirillum operosum</name>
    <dbReference type="NCBI Taxonomy" id="2759953"/>
    <lineage>
        <taxon>Bacteria</taxon>
        <taxon>Pseudomonadati</taxon>
        <taxon>Pseudomonadota</taxon>
        <taxon>Gammaproteobacteria</taxon>
        <taxon>Oceanospirillales</taxon>
        <taxon>Natronospirillaceae</taxon>
        <taxon>Natronospirillum</taxon>
    </lineage>
</organism>
<dbReference type="NCBIfam" id="NF010068">
    <property type="entry name" value="PRK13548.1"/>
    <property type="match status" value="1"/>
</dbReference>
<feature type="domain" description="ABC transporter" evidence="6">
    <location>
        <begin position="2"/>
        <end position="240"/>
    </location>
</feature>
<dbReference type="Pfam" id="PF00005">
    <property type="entry name" value="ABC_tran"/>
    <property type="match status" value="1"/>
</dbReference>
<evidence type="ECO:0000256" key="2">
    <source>
        <dbReference type="ARBA" id="ARBA00022741"/>
    </source>
</evidence>
<keyword evidence="2" id="KW-0547">Nucleotide-binding</keyword>
<keyword evidence="4" id="KW-1278">Translocase</keyword>
<evidence type="ECO:0000256" key="3">
    <source>
        <dbReference type="ARBA" id="ARBA00022840"/>
    </source>
</evidence>
<name>A0A4Z0W9F8_9GAMM</name>
<protein>
    <submittedName>
        <fullName evidence="7">Heme ABC transporter ATP-binding protein</fullName>
    </submittedName>
</protein>
<dbReference type="PROSITE" id="PS00211">
    <property type="entry name" value="ABC_TRANSPORTER_1"/>
    <property type="match status" value="1"/>
</dbReference>
<dbReference type="Proteomes" id="UP000297475">
    <property type="component" value="Unassembled WGS sequence"/>
</dbReference>